<dbReference type="GO" id="GO:0003677">
    <property type="term" value="F:DNA binding"/>
    <property type="evidence" value="ECO:0007669"/>
    <property type="project" value="InterPro"/>
</dbReference>
<dbReference type="InterPro" id="IPR014284">
    <property type="entry name" value="RNA_pol_sigma-70_dom"/>
</dbReference>
<dbReference type="Gene3D" id="1.10.1740.10">
    <property type="match status" value="1"/>
</dbReference>
<evidence type="ECO:0000256" key="1">
    <source>
        <dbReference type="ARBA" id="ARBA00010641"/>
    </source>
</evidence>
<organism evidence="7 8">
    <name type="scientific">Parapedobacter koreensis</name>
    <dbReference type="NCBI Taxonomy" id="332977"/>
    <lineage>
        <taxon>Bacteria</taxon>
        <taxon>Pseudomonadati</taxon>
        <taxon>Bacteroidota</taxon>
        <taxon>Sphingobacteriia</taxon>
        <taxon>Sphingobacteriales</taxon>
        <taxon>Sphingobacteriaceae</taxon>
        <taxon>Parapedobacter</taxon>
    </lineage>
</organism>
<dbReference type="GO" id="GO:0016987">
    <property type="term" value="F:sigma factor activity"/>
    <property type="evidence" value="ECO:0007669"/>
    <property type="project" value="UniProtKB-KW"/>
</dbReference>
<name>A0A1H7UJI4_9SPHI</name>
<keyword evidence="3" id="KW-0731">Sigma factor</keyword>
<keyword evidence="2" id="KW-0805">Transcription regulation</keyword>
<dbReference type="PANTHER" id="PTHR43133:SF46">
    <property type="entry name" value="RNA POLYMERASE SIGMA-70 FACTOR ECF SUBFAMILY"/>
    <property type="match status" value="1"/>
</dbReference>
<dbReference type="Pfam" id="PF08281">
    <property type="entry name" value="Sigma70_r4_2"/>
    <property type="match status" value="1"/>
</dbReference>
<dbReference type="Gene3D" id="1.10.10.10">
    <property type="entry name" value="Winged helix-like DNA-binding domain superfamily/Winged helix DNA-binding domain"/>
    <property type="match status" value="1"/>
</dbReference>
<dbReference type="Proteomes" id="UP000198916">
    <property type="component" value="Unassembled WGS sequence"/>
</dbReference>
<dbReference type="CDD" id="cd06171">
    <property type="entry name" value="Sigma70_r4"/>
    <property type="match status" value="1"/>
</dbReference>
<feature type="domain" description="RNA polymerase sigma factor 70 region 4 type 2" evidence="6">
    <location>
        <begin position="130"/>
        <end position="181"/>
    </location>
</feature>
<dbReference type="NCBIfam" id="TIGR02985">
    <property type="entry name" value="Sig70_bacteroi1"/>
    <property type="match status" value="1"/>
</dbReference>
<reference evidence="8" key="1">
    <citation type="submission" date="2016-10" db="EMBL/GenBank/DDBJ databases">
        <authorList>
            <person name="Varghese N."/>
            <person name="Submissions S."/>
        </authorList>
    </citation>
    <scope>NUCLEOTIDE SEQUENCE [LARGE SCALE GENOMIC DNA]</scope>
    <source>
        <strain evidence="8">Jip14</strain>
    </source>
</reference>
<feature type="domain" description="RNA polymerase sigma-70 region 2" evidence="5">
    <location>
        <begin position="33"/>
        <end position="97"/>
    </location>
</feature>
<accession>A0A1H7UJI4</accession>
<evidence type="ECO:0000259" key="5">
    <source>
        <dbReference type="Pfam" id="PF04542"/>
    </source>
</evidence>
<dbReference type="EMBL" id="FNZR01000016">
    <property type="protein sequence ID" value="SEL96924.1"/>
    <property type="molecule type" value="Genomic_DNA"/>
</dbReference>
<protein>
    <submittedName>
        <fullName evidence="7">RNA polymerase sigma-70 factor, ECF subfamily</fullName>
    </submittedName>
</protein>
<dbReference type="InterPro" id="IPR013249">
    <property type="entry name" value="RNA_pol_sigma70_r4_t2"/>
</dbReference>
<gene>
    <name evidence="7" type="ORF">SAMN05421740_11615</name>
</gene>
<dbReference type="SUPFAM" id="SSF88946">
    <property type="entry name" value="Sigma2 domain of RNA polymerase sigma factors"/>
    <property type="match status" value="1"/>
</dbReference>
<evidence type="ECO:0000256" key="4">
    <source>
        <dbReference type="ARBA" id="ARBA00023163"/>
    </source>
</evidence>
<keyword evidence="8" id="KW-1185">Reference proteome</keyword>
<dbReference type="GO" id="GO:0006352">
    <property type="term" value="P:DNA-templated transcription initiation"/>
    <property type="evidence" value="ECO:0007669"/>
    <property type="project" value="InterPro"/>
</dbReference>
<dbReference type="Pfam" id="PF04542">
    <property type="entry name" value="Sigma70_r2"/>
    <property type="match status" value="1"/>
</dbReference>
<sequence length="201" mass="23622">MAERTFIMNLDSEDSRLLIALQNGDTDAFDSIYHRMAGKLLQYIHSRIHNKEYSEEMVQEIFVSLWVRRQEIDIHSSIDAYLYAAAKYQLLSYIRAENVRHKYAEHFAIFASMQSENTEELINLTDLKTAIEEHVSQLPPKCQQVFRLSRYSGKTIPEIAQEMSISTRTVENYITQALRHLRQALSHYPWIVVLMFVHVIR</sequence>
<dbReference type="InterPro" id="IPR036388">
    <property type="entry name" value="WH-like_DNA-bd_sf"/>
</dbReference>
<comment type="similarity">
    <text evidence="1">Belongs to the sigma-70 factor family. ECF subfamily.</text>
</comment>
<dbReference type="STRING" id="332977.SAMN05421740_11615"/>
<keyword evidence="4" id="KW-0804">Transcription</keyword>
<dbReference type="InterPro" id="IPR013325">
    <property type="entry name" value="RNA_pol_sigma_r2"/>
</dbReference>
<dbReference type="InterPro" id="IPR013324">
    <property type="entry name" value="RNA_pol_sigma_r3/r4-like"/>
</dbReference>
<dbReference type="PANTHER" id="PTHR43133">
    <property type="entry name" value="RNA POLYMERASE ECF-TYPE SIGMA FACTO"/>
    <property type="match status" value="1"/>
</dbReference>
<proteinExistence type="inferred from homology"/>
<dbReference type="InterPro" id="IPR039425">
    <property type="entry name" value="RNA_pol_sigma-70-like"/>
</dbReference>
<evidence type="ECO:0000313" key="7">
    <source>
        <dbReference type="EMBL" id="SEL96924.1"/>
    </source>
</evidence>
<dbReference type="NCBIfam" id="TIGR02937">
    <property type="entry name" value="sigma70-ECF"/>
    <property type="match status" value="1"/>
</dbReference>
<dbReference type="AlphaFoldDB" id="A0A1H7UJI4"/>
<dbReference type="SUPFAM" id="SSF88659">
    <property type="entry name" value="Sigma3 and sigma4 domains of RNA polymerase sigma factors"/>
    <property type="match status" value="1"/>
</dbReference>
<evidence type="ECO:0000256" key="2">
    <source>
        <dbReference type="ARBA" id="ARBA00023015"/>
    </source>
</evidence>
<evidence type="ECO:0000259" key="6">
    <source>
        <dbReference type="Pfam" id="PF08281"/>
    </source>
</evidence>
<evidence type="ECO:0000256" key="3">
    <source>
        <dbReference type="ARBA" id="ARBA00023082"/>
    </source>
</evidence>
<evidence type="ECO:0000313" key="8">
    <source>
        <dbReference type="Proteomes" id="UP000198916"/>
    </source>
</evidence>
<dbReference type="InterPro" id="IPR007627">
    <property type="entry name" value="RNA_pol_sigma70_r2"/>
</dbReference>
<dbReference type="InterPro" id="IPR014327">
    <property type="entry name" value="RNA_pol_sigma70_bacteroid"/>
</dbReference>